<keyword evidence="5 9" id="KW-1133">Transmembrane helix</keyword>
<feature type="transmembrane region" description="Helical" evidence="9">
    <location>
        <begin position="393"/>
        <end position="417"/>
    </location>
</feature>
<dbReference type="InterPro" id="IPR044775">
    <property type="entry name" value="MFS_ERD6/Tret1-like"/>
</dbReference>
<dbReference type="GO" id="GO:0051119">
    <property type="term" value="F:sugar transmembrane transporter activity"/>
    <property type="evidence" value="ECO:0007669"/>
    <property type="project" value="InterPro"/>
</dbReference>
<dbReference type="AlphaFoldDB" id="A0A1U7YR23"/>
<dbReference type="FunFam" id="1.20.1250.20:FF:000043">
    <property type="entry name" value="sugar transporter ERD6-like 6"/>
    <property type="match status" value="1"/>
</dbReference>
<dbReference type="SUPFAM" id="SSF103473">
    <property type="entry name" value="MFS general substrate transporter"/>
    <property type="match status" value="1"/>
</dbReference>
<gene>
    <name evidence="12" type="primary">LOC104586885</name>
</gene>
<dbReference type="CDD" id="cd17358">
    <property type="entry name" value="MFS_GLUT6_8_Class3_like"/>
    <property type="match status" value="1"/>
</dbReference>
<dbReference type="PROSITE" id="PS00216">
    <property type="entry name" value="SUGAR_TRANSPORT_1"/>
    <property type="match status" value="2"/>
</dbReference>
<protein>
    <submittedName>
        <fullName evidence="12">Sugar transporter ERD6-like 7</fullName>
    </submittedName>
</protein>
<dbReference type="PRINTS" id="PR00171">
    <property type="entry name" value="SUGRTRNSPORT"/>
</dbReference>
<evidence type="ECO:0000256" key="6">
    <source>
        <dbReference type="ARBA" id="ARBA00023136"/>
    </source>
</evidence>
<dbReference type="InterPro" id="IPR020846">
    <property type="entry name" value="MFS_dom"/>
</dbReference>
<feature type="transmembrane region" description="Helical" evidence="9">
    <location>
        <begin position="332"/>
        <end position="352"/>
    </location>
</feature>
<name>A0A1U7YR23_NELNU</name>
<evidence type="ECO:0000256" key="1">
    <source>
        <dbReference type="ARBA" id="ARBA00004141"/>
    </source>
</evidence>
<dbReference type="InterPro" id="IPR005829">
    <property type="entry name" value="Sugar_transporter_CS"/>
</dbReference>
<feature type="transmembrane region" description="Helical" evidence="9">
    <location>
        <begin position="215"/>
        <end position="233"/>
    </location>
</feature>
<dbReference type="OrthoDB" id="6133115at2759"/>
<keyword evidence="11" id="KW-1185">Reference proteome</keyword>
<organism evidence="11 12">
    <name type="scientific">Nelumbo nucifera</name>
    <name type="common">Sacred lotus</name>
    <dbReference type="NCBI Taxonomy" id="4432"/>
    <lineage>
        <taxon>Eukaryota</taxon>
        <taxon>Viridiplantae</taxon>
        <taxon>Streptophyta</taxon>
        <taxon>Embryophyta</taxon>
        <taxon>Tracheophyta</taxon>
        <taxon>Spermatophyta</taxon>
        <taxon>Magnoliopsida</taxon>
        <taxon>Proteales</taxon>
        <taxon>Nelumbonaceae</taxon>
        <taxon>Nelumbo</taxon>
    </lineage>
</organism>
<feature type="transmembrane region" description="Helical" evidence="9">
    <location>
        <begin position="162"/>
        <end position="180"/>
    </location>
</feature>
<dbReference type="KEGG" id="nnu:104586885"/>
<dbReference type="PANTHER" id="PTHR48021:SF13">
    <property type="entry name" value="SUGAR TRANSPORTER ERD6-LIKE 7"/>
    <property type="match status" value="1"/>
</dbReference>
<proteinExistence type="inferred from homology"/>
<reference evidence="12" key="1">
    <citation type="submission" date="2025-08" db="UniProtKB">
        <authorList>
            <consortium name="RefSeq"/>
        </authorList>
    </citation>
    <scope>IDENTIFICATION</scope>
</reference>
<dbReference type="NCBIfam" id="TIGR00879">
    <property type="entry name" value="SP"/>
    <property type="match status" value="1"/>
</dbReference>
<dbReference type="Gene3D" id="1.20.1250.20">
    <property type="entry name" value="MFS general substrate transporter like domains"/>
    <property type="match status" value="1"/>
</dbReference>
<feature type="transmembrane region" description="Helical" evidence="9">
    <location>
        <begin position="455"/>
        <end position="475"/>
    </location>
</feature>
<dbReference type="InterPro" id="IPR050549">
    <property type="entry name" value="MFS_Trehalose_Transporter"/>
</dbReference>
<evidence type="ECO:0000256" key="3">
    <source>
        <dbReference type="ARBA" id="ARBA00022597"/>
    </source>
</evidence>
<dbReference type="GO" id="GO:0022857">
    <property type="term" value="F:transmembrane transporter activity"/>
    <property type="evidence" value="ECO:0000318"/>
    <property type="project" value="GO_Central"/>
</dbReference>
<dbReference type="InterPro" id="IPR036259">
    <property type="entry name" value="MFS_trans_sf"/>
</dbReference>
<feature type="transmembrane region" description="Helical" evidence="9">
    <location>
        <begin position="293"/>
        <end position="320"/>
    </location>
</feature>
<dbReference type="GeneID" id="104586885"/>
<evidence type="ECO:0000256" key="8">
    <source>
        <dbReference type="SAM" id="MobiDB-lite"/>
    </source>
</evidence>
<dbReference type="Pfam" id="PF00083">
    <property type="entry name" value="Sugar_tr"/>
    <property type="match status" value="1"/>
</dbReference>
<comment type="similarity">
    <text evidence="2 7">Belongs to the major facilitator superfamily. Sugar transporter (TC 2.A.1.1) family.</text>
</comment>
<keyword evidence="7" id="KW-0813">Transport</keyword>
<feature type="compositionally biased region" description="Basic and acidic residues" evidence="8">
    <location>
        <begin position="1"/>
        <end position="20"/>
    </location>
</feature>
<feature type="transmembrane region" description="Helical" evidence="9">
    <location>
        <begin position="129"/>
        <end position="147"/>
    </location>
</feature>
<feature type="transmembrane region" description="Helical" evidence="9">
    <location>
        <begin position="187"/>
        <end position="209"/>
    </location>
</feature>
<dbReference type="InterPro" id="IPR005828">
    <property type="entry name" value="MFS_sugar_transport-like"/>
</dbReference>
<feature type="transmembrane region" description="Helical" evidence="9">
    <location>
        <begin position="102"/>
        <end position="122"/>
    </location>
</feature>
<evidence type="ECO:0000256" key="5">
    <source>
        <dbReference type="ARBA" id="ARBA00022989"/>
    </source>
</evidence>
<dbReference type="Proteomes" id="UP000189703">
    <property type="component" value="Unplaced"/>
</dbReference>
<evidence type="ECO:0000256" key="7">
    <source>
        <dbReference type="RuleBase" id="RU003346"/>
    </source>
</evidence>
<evidence type="ECO:0000256" key="9">
    <source>
        <dbReference type="SAM" id="Phobius"/>
    </source>
</evidence>
<sequence length="497" mass="54190">MRNNREDVEVGQSNDDRSDEIAEPLIGRQHKTTPPTTEEDQDQEDESKRKSYDDRGSLWMVLLSTFIAVAGSFEFGSCVGYSAPTQSEITDDLGLSLAEYSVFGSIGNIGAMVGAVTSGRVADFIGRKGAMRVSSVFCIAGWLAVYFSKGAVSLDIGRVCTGYGMGVFSYVVPVFIAEIAPKNLRGALATMNQLMIVGGVSVTFIIGTLVSWRTLALIGIIPCIILLLGLFLIPESPRWLAKVGRQKDFEDALRKLRGRDSDISEEASEILDYIETLRFLPKANLFDLFQRRYLYPVIVGVGLMVFQQFGGINGICFYVSHIFEAAGFPSNIGTIIYACIQFPITGFGALLIDRAGRRPLLFVSASGLFVGCVLLSTSFYMKVHEISLGSVPILALIGIMVYIASFSMGMGAVPWVIMSEVFPINIKGIGGSLVTLVNWSGSWVVSFTFNFLMSWSSYGTFGLYALVNLLAILFVSKLVPETKGRTLEEIQASMNIS</sequence>
<evidence type="ECO:0000259" key="10">
    <source>
        <dbReference type="PROSITE" id="PS50850"/>
    </source>
</evidence>
<feature type="transmembrane region" description="Helical" evidence="9">
    <location>
        <begin position="58"/>
        <end position="82"/>
    </location>
</feature>
<evidence type="ECO:0000256" key="2">
    <source>
        <dbReference type="ARBA" id="ARBA00010992"/>
    </source>
</evidence>
<dbReference type="InterPro" id="IPR003663">
    <property type="entry name" value="Sugar/inositol_transpt"/>
</dbReference>
<dbReference type="PROSITE" id="PS50850">
    <property type="entry name" value="MFS"/>
    <property type="match status" value="1"/>
</dbReference>
<feature type="transmembrane region" description="Helical" evidence="9">
    <location>
        <begin position="429"/>
        <end position="449"/>
    </location>
</feature>
<keyword evidence="4 9" id="KW-0812">Transmembrane</keyword>
<feature type="domain" description="Major facilitator superfamily (MFS) profile" evidence="10">
    <location>
        <begin position="64"/>
        <end position="483"/>
    </location>
</feature>
<keyword evidence="6 9" id="KW-0472">Membrane</keyword>
<evidence type="ECO:0000313" key="12">
    <source>
        <dbReference type="RefSeq" id="XP_010242562.1"/>
    </source>
</evidence>
<evidence type="ECO:0000313" key="11">
    <source>
        <dbReference type="Proteomes" id="UP000189703"/>
    </source>
</evidence>
<feature type="region of interest" description="Disordered" evidence="8">
    <location>
        <begin position="1"/>
        <end position="51"/>
    </location>
</feature>
<comment type="subcellular location">
    <subcellularLocation>
        <location evidence="1">Membrane</location>
        <topology evidence="1">Multi-pass membrane protein</topology>
    </subcellularLocation>
</comment>
<feature type="transmembrane region" description="Helical" evidence="9">
    <location>
        <begin position="359"/>
        <end position="381"/>
    </location>
</feature>
<dbReference type="GO" id="GO:0016020">
    <property type="term" value="C:membrane"/>
    <property type="evidence" value="ECO:0000318"/>
    <property type="project" value="GO_Central"/>
</dbReference>
<dbReference type="eggNOG" id="KOG0254">
    <property type="taxonomic scope" value="Eukaryota"/>
</dbReference>
<keyword evidence="3" id="KW-0762">Sugar transport</keyword>
<accession>A0A1U7YR23</accession>
<evidence type="ECO:0000256" key="4">
    <source>
        <dbReference type="ARBA" id="ARBA00022692"/>
    </source>
</evidence>
<dbReference type="InParanoid" id="A0A1U7YR23"/>
<dbReference type="RefSeq" id="XP_010242562.1">
    <property type="nucleotide sequence ID" value="XM_010244260.2"/>
</dbReference>
<dbReference type="PANTHER" id="PTHR48021">
    <property type="match status" value="1"/>
</dbReference>
<dbReference type="GO" id="GO:0055085">
    <property type="term" value="P:transmembrane transport"/>
    <property type="evidence" value="ECO:0000318"/>
    <property type="project" value="GO_Central"/>
</dbReference>
<dbReference type="OMA" id="WRIPLTI"/>